<dbReference type="InterPro" id="IPR014729">
    <property type="entry name" value="Rossmann-like_a/b/a_fold"/>
</dbReference>
<dbReference type="EC" id="6.1.1.1" evidence="8"/>
<evidence type="ECO:0000256" key="4">
    <source>
        <dbReference type="ARBA" id="ARBA00022884"/>
    </source>
</evidence>
<dbReference type="GO" id="GO:0005524">
    <property type="term" value="F:ATP binding"/>
    <property type="evidence" value="ECO:0007669"/>
    <property type="project" value="UniProtKB-UniRule"/>
</dbReference>
<comment type="catalytic activity">
    <reaction evidence="7 8">
        <text>tRNA(Tyr) + L-tyrosine + ATP = L-tyrosyl-tRNA(Tyr) + AMP + diphosphate + H(+)</text>
        <dbReference type="Rhea" id="RHEA:10220"/>
        <dbReference type="Rhea" id="RHEA-COMP:9706"/>
        <dbReference type="Rhea" id="RHEA-COMP:9707"/>
        <dbReference type="ChEBI" id="CHEBI:15378"/>
        <dbReference type="ChEBI" id="CHEBI:30616"/>
        <dbReference type="ChEBI" id="CHEBI:33019"/>
        <dbReference type="ChEBI" id="CHEBI:58315"/>
        <dbReference type="ChEBI" id="CHEBI:78442"/>
        <dbReference type="ChEBI" id="CHEBI:78536"/>
        <dbReference type="ChEBI" id="CHEBI:456215"/>
        <dbReference type="EC" id="6.1.1.1"/>
    </reaction>
</comment>
<evidence type="ECO:0000256" key="8">
    <source>
        <dbReference type="HAMAP-Rule" id="MF_02006"/>
    </source>
</evidence>
<evidence type="ECO:0000256" key="3">
    <source>
        <dbReference type="ARBA" id="ARBA00022840"/>
    </source>
</evidence>
<evidence type="ECO:0000256" key="1">
    <source>
        <dbReference type="ARBA" id="ARBA00022598"/>
    </source>
</evidence>
<proteinExistence type="inferred from homology"/>
<dbReference type="PROSITE" id="PS50889">
    <property type="entry name" value="S4"/>
    <property type="match status" value="1"/>
</dbReference>
<comment type="subunit">
    <text evidence="8">Homodimer.</text>
</comment>
<name>A0A9Q9MPA6_9LACO</name>
<dbReference type="Pfam" id="PF22421">
    <property type="entry name" value="SYY_C-terminal"/>
    <property type="match status" value="1"/>
</dbReference>
<reference evidence="11" key="1">
    <citation type="submission" date="2022-09" db="EMBL/GenBank/DDBJ databases">
        <title>Complete genome of Ligilactobacillus agilis AM_LB6, isolated from chicken feces.</title>
        <authorList>
            <person name="den Bakker H.C."/>
            <person name="Mann A."/>
        </authorList>
    </citation>
    <scope>NUCLEOTIDE SEQUENCE</scope>
    <source>
        <strain evidence="11">AM_LB6</strain>
    </source>
</reference>
<dbReference type="InterPro" id="IPR024107">
    <property type="entry name" value="Tyr-tRNA-ligase_bac_1"/>
</dbReference>
<dbReference type="EMBL" id="CP104396">
    <property type="protein sequence ID" value="UXC63211.1"/>
    <property type="molecule type" value="Genomic_DNA"/>
</dbReference>
<dbReference type="Pfam" id="PF00579">
    <property type="entry name" value="tRNA-synt_1b"/>
    <property type="match status" value="1"/>
</dbReference>
<keyword evidence="3 8" id="KW-0067">ATP-binding</keyword>
<comment type="subcellular location">
    <subcellularLocation>
        <location evidence="8">Cytoplasm</location>
    </subcellularLocation>
</comment>
<dbReference type="HAMAP" id="MF_02006">
    <property type="entry name" value="Tyr_tRNA_synth_type1"/>
    <property type="match status" value="1"/>
</dbReference>
<dbReference type="GO" id="GO:0006437">
    <property type="term" value="P:tyrosyl-tRNA aminoacylation"/>
    <property type="evidence" value="ECO:0007669"/>
    <property type="project" value="UniProtKB-UniRule"/>
</dbReference>
<dbReference type="Proteomes" id="UP001058429">
    <property type="component" value="Chromosome"/>
</dbReference>
<dbReference type="NCBIfam" id="TIGR00234">
    <property type="entry name" value="tyrS"/>
    <property type="match status" value="1"/>
</dbReference>
<dbReference type="SUPFAM" id="SSF55174">
    <property type="entry name" value="Alpha-L RNA-binding motif"/>
    <property type="match status" value="1"/>
</dbReference>
<dbReference type="InterPro" id="IPR002942">
    <property type="entry name" value="S4_RNA-bd"/>
</dbReference>
<dbReference type="InterPro" id="IPR002305">
    <property type="entry name" value="aa-tRNA-synth_Ic"/>
</dbReference>
<feature type="domain" description="RNA-binding S4" evidence="10">
    <location>
        <begin position="350"/>
        <end position="413"/>
    </location>
</feature>
<gene>
    <name evidence="8 11" type="primary">tyrS</name>
    <name evidence="11" type="ORF">N4562_09255</name>
</gene>
<dbReference type="GO" id="GO:0005829">
    <property type="term" value="C:cytosol"/>
    <property type="evidence" value="ECO:0007669"/>
    <property type="project" value="TreeGrafter"/>
</dbReference>
<organism evidence="11 12">
    <name type="scientific">Ligilactobacillus agilis</name>
    <dbReference type="NCBI Taxonomy" id="1601"/>
    <lineage>
        <taxon>Bacteria</taxon>
        <taxon>Bacillati</taxon>
        <taxon>Bacillota</taxon>
        <taxon>Bacilli</taxon>
        <taxon>Lactobacillales</taxon>
        <taxon>Lactobacillaceae</taxon>
        <taxon>Ligilactobacillus</taxon>
    </lineage>
</organism>
<dbReference type="CDD" id="cd00165">
    <property type="entry name" value="S4"/>
    <property type="match status" value="1"/>
</dbReference>
<feature type="short sequence motif" description="'HIGH' region" evidence="8">
    <location>
        <begin position="40"/>
        <end position="49"/>
    </location>
</feature>
<dbReference type="PANTHER" id="PTHR11766:SF0">
    <property type="entry name" value="TYROSINE--TRNA LIGASE, MITOCHONDRIAL"/>
    <property type="match status" value="1"/>
</dbReference>
<evidence type="ECO:0000313" key="11">
    <source>
        <dbReference type="EMBL" id="UXC63211.1"/>
    </source>
</evidence>
<keyword evidence="1 8" id="KW-0436">Ligase</keyword>
<dbReference type="PRINTS" id="PR01040">
    <property type="entry name" value="TRNASYNTHTYR"/>
</dbReference>
<dbReference type="InterPro" id="IPR054608">
    <property type="entry name" value="SYY-like_C"/>
</dbReference>
<keyword evidence="8" id="KW-0963">Cytoplasm</keyword>
<dbReference type="InterPro" id="IPR002307">
    <property type="entry name" value="Tyr-tRNA-ligase"/>
</dbReference>
<keyword evidence="4 9" id="KW-0694">RNA-binding</keyword>
<comment type="function">
    <text evidence="8">Catalyzes the attachment of tyrosine to tRNA(Tyr) in a two-step reaction: tyrosine is first activated by ATP to form Tyr-AMP and then transferred to the acceptor end of tRNA(Tyr).</text>
</comment>
<evidence type="ECO:0000256" key="2">
    <source>
        <dbReference type="ARBA" id="ARBA00022741"/>
    </source>
</evidence>
<accession>A0A9Q9MPA6</accession>
<dbReference type="AlphaFoldDB" id="A0A9Q9MPA6"/>
<protein>
    <recommendedName>
        <fullName evidence="8">Tyrosine--tRNA ligase</fullName>
        <ecNumber evidence="8">6.1.1.1</ecNumber>
    </recommendedName>
    <alternativeName>
        <fullName evidence="8">Tyrosyl-tRNA synthetase</fullName>
        <shortName evidence="8">TyrRS</shortName>
    </alternativeName>
</protein>
<feature type="short sequence motif" description="'KMSKS' region" evidence="8">
    <location>
        <begin position="228"/>
        <end position="232"/>
    </location>
</feature>
<dbReference type="PROSITE" id="PS00178">
    <property type="entry name" value="AA_TRNA_LIGASE_I"/>
    <property type="match status" value="1"/>
</dbReference>
<dbReference type="Gene3D" id="3.10.290.10">
    <property type="entry name" value="RNA-binding S4 domain"/>
    <property type="match status" value="1"/>
</dbReference>
<dbReference type="GeneID" id="75138038"/>
<dbReference type="GO" id="GO:0004831">
    <property type="term" value="F:tyrosine-tRNA ligase activity"/>
    <property type="evidence" value="ECO:0007669"/>
    <property type="project" value="UniProtKB-UniRule"/>
</dbReference>
<feature type="binding site" evidence="8">
    <location>
        <position position="35"/>
    </location>
    <ligand>
        <name>L-tyrosine</name>
        <dbReference type="ChEBI" id="CHEBI:58315"/>
    </ligand>
</feature>
<keyword evidence="2 8" id="KW-0547">Nucleotide-binding</keyword>
<comment type="similarity">
    <text evidence="8">Belongs to the class-I aminoacyl-tRNA synthetase family. TyrS type 1 subfamily.</text>
</comment>
<evidence type="ECO:0000259" key="10">
    <source>
        <dbReference type="SMART" id="SM00363"/>
    </source>
</evidence>
<dbReference type="RefSeq" id="WP_172578910.1">
    <property type="nucleotide sequence ID" value="NZ_BLAR01000068.1"/>
</dbReference>
<dbReference type="PANTHER" id="PTHR11766">
    <property type="entry name" value="TYROSYL-TRNA SYNTHETASE"/>
    <property type="match status" value="1"/>
</dbReference>
<feature type="binding site" evidence="8">
    <location>
        <position position="231"/>
    </location>
    <ligand>
        <name>ATP</name>
        <dbReference type="ChEBI" id="CHEBI:30616"/>
    </ligand>
</feature>
<dbReference type="Gene3D" id="1.10.240.10">
    <property type="entry name" value="Tyrosyl-Transfer RNA Synthetase"/>
    <property type="match status" value="1"/>
</dbReference>
<sequence length="418" mass="47402">MVNILDELEWRGAVNQVSDEEGLRKLLEDKSVGIYCGVDPTGDSLHIGHLIPFMMLKRFQEAGHRAHIIIGGGTGSIGDPSGKKSERVLQTMEQVHHNEEALTKQMKHLFGKDNITIVNNREWLSKIDLLGFLRDYGKLFNVNTMLNKEVVASRLEVGISFTEFTYQILQSIDFHHLWTENDVQLQIGGADQWGNITAGIDLIHKMEGSDAKAYALTIPLMLKADGTKFGKTAGGAVWLDPEKTSPYEFYQFWLNQDDRDVIKYLKYFTFLSKEEIAALEEKVKAQPEKREAQRRLAQEVVAFVHGKEAVKEAEHISAALFTGDVKDLTASEIEQGFKNMPSVEVTNAKTNLVEWLVDVTKIEPSRRQAREDIKNGAIYINGQRVQDVDYELDPSQSFDGKFVIVRRGKKRYFLARVK</sequence>
<dbReference type="GO" id="GO:0003723">
    <property type="term" value="F:RNA binding"/>
    <property type="evidence" value="ECO:0007669"/>
    <property type="project" value="UniProtKB-KW"/>
</dbReference>
<feature type="binding site" evidence="8">
    <location>
        <position position="170"/>
    </location>
    <ligand>
        <name>L-tyrosine</name>
        <dbReference type="ChEBI" id="CHEBI:58315"/>
    </ligand>
</feature>
<dbReference type="InterPro" id="IPR024088">
    <property type="entry name" value="Tyr-tRNA-ligase_bac-type"/>
</dbReference>
<dbReference type="FunFam" id="1.10.240.10:FF:000001">
    <property type="entry name" value="Tyrosine--tRNA ligase"/>
    <property type="match status" value="1"/>
</dbReference>
<evidence type="ECO:0000256" key="5">
    <source>
        <dbReference type="ARBA" id="ARBA00022917"/>
    </source>
</evidence>
<evidence type="ECO:0000313" key="12">
    <source>
        <dbReference type="Proteomes" id="UP001058429"/>
    </source>
</evidence>
<keyword evidence="5 8" id="KW-0648">Protein biosynthesis</keyword>
<keyword evidence="6 8" id="KW-0030">Aminoacyl-tRNA synthetase</keyword>
<evidence type="ECO:0000256" key="6">
    <source>
        <dbReference type="ARBA" id="ARBA00023146"/>
    </source>
</evidence>
<dbReference type="SUPFAM" id="SSF52374">
    <property type="entry name" value="Nucleotidylyl transferase"/>
    <property type="match status" value="1"/>
</dbReference>
<dbReference type="SMART" id="SM00363">
    <property type="entry name" value="S4"/>
    <property type="match status" value="1"/>
</dbReference>
<evidence type="ECO:0000256" key="9">
    <source>
        <dbReference type="PROSITE-ProRule" id="PRU00182"/>
    </source>
</evidence>
<dbReference type="Gene3D" id="3.40.50.620">
    <property type="entry name" value="HUPs"/>
    <property type="match status" value="1"/>
</dbReference>
<evidence type="ECO:0000256" key="7">
    <source>
        <dbReference type="ARBA" id="ARBA00048248"/>
    </source>
</evidence>
<dbReference type="InterPro" id="IPR001412">
    <property type="entry name" value="aa-tRNA-synth_I_CS"/>
</dbReference>
<dbReference type="InterPro" id="IPR036986">
    <property type="entry name" value="S4_RNA-bd_sf"/>
</dbReference>
<feature type="binding site" evidence="8">
    <location>
        <position position="166"/>
    </location>
    <ligand>
        <name>L-tyrosine</name>
        <dbReference type="ChEBI" id="CHEBI:58315"/>
    </ligand>
</feature>